<reference evidence="1" key="1">
    <citation type="submission" date="2020-07" db="EMBL/GenBank/DDBJ databases">
        <title>Multicomponent nature underlies the extraordinary mechanical properties of spider dragline silk.</title>
        <authorList>
            <person name="Kono N."/>
            <person name="Nakamura H."/>
            <person name="Mori M."/>
            <person name="Yoshida Y."/>
            <person name="Ohtoshi R."/>
            <person name="Malay A.D."/>
            <person name="Moran D.A.P."/>
            <person name="Tomita M."/>
            <person name="Numata K."/>
            <person name="Arakawa K."/>
        </authorList>
    </citation>
    <scope>NUCLEOTIDE SEQUENCE</scope>
</reference>
<name>A0A8X6KUS4_TRICU</name>
<keyword evidence="2" id="KW-1185">Reference proteome</keyword>
<sequence>MPFTEIHKSGRFFRRCHFKEQVPGAHLTDCLNLSYTTRDRLLDQKRLYVRKVFGVLIMKNLAESLNSFWCVLDDKFGFRFMSICCSTTGEIDGDWPPSGHKENPGLDDGVEFSTLSAQERVVDDGKKIG</sequence>
<proteinExistence type="predicted"/>
<dbReference type="Proteomes" id="UP000887116">
    <property type="component" value="Unassembled WGS sequence"/>
</dbReference>
<gene>
    <name evidence="1" type="ORF">TNCT_439141</name>
</gene>
<evidence type="ECO:0000313" key="1">
    <source>
        <dbReference type="EMBL" id="GFQ85071.1"/>
    </source>
</evidence>
<dbReference type="EMBL" id="BMAO01003017">
    <property type="protein sequence ID" value="GFQ85071.1"/>
    <property type="molecule type" value="Genomic_DNA"/>
</dbReference>
<protein>
    <submittedName>
        <fullName evidence="1">Uncharacterized protein</fullName>
    </submittedName>
</protein>
<accession>A0A8X6KUS4</accession>
<evidence type="ECO:0000313" key="2">
    <source>
        <dbReference type="Proteomes" id="UP000887116"/>
    </source>
</evidence>
<dbReference type="AlphaFoldDB" id="A0A8X6KUS4"/>
<comment type="caution">
    <text evidence="1">The sequence shown here is derived from an EMBL/GenBank/DDBJ whole genome shotgun (WGS) entry which is preliminary data.</text>
</comment>
<organism evidence="1 2">
    <name type="scientific">Trichonephila clavata</name>
    <name type="common">Joro spider</name>
    <name type="synonym">Nephila clavata</name>
    <dbReference type="NCBI Taxonomy" id="2740835"/>
    <lineage>
        <taxon>Eukaryota</taxon>
        <taxon>Metazoa</taxon>
        <taxon>Ecdysozoa</taxon>
        <taxon>Arthropoda</taxon>
        <taxon>Chelicerata</taxon>
        <taxon>Arachnida</taxon>
        <taxon>Araneae</taxon>
        <taxon>Araneomorphae</taxon>
        <taxon>Entelegynae</taxon>
        <taxon>Araneoidea</taxon>
        <taxon>Nephilidae</taxon>
        <taxon>Trichonephila</taxon>
    </lineage>
</organism>